<feature type="domain" description="NAD-dependent epimerase/dehydratase" evidence="1">
    <location>
        <begin position="6"/>
        <end position="205"/>
    </location>
</feature>
<proteinExistence type="predicted"/>
<dbReference type="Pfam" id="PF01370">
    <property type="entry name" value="Epimerase"/>
    <property type="match status" value="1"/>
</dbReference>
<dbReference type="PANTHER" id="PTHR12126">
    <property type="entry name" value="NADH-UBIQUINONE OXIDOREDUCTASE 39 KDA SUBUNIT-RELATED"/>
    <property type="match status" value="1"/>
</dbReference>
<gene>
    <name evidence="2" type="ORF">MNBD_GAMMA14-329</name>
</gene>
<dbReference type="InterPro" id="IPR001509">
    <property type="entry name" value="Epimerase_deHydtase"/>
</dbReference>
<dbReference type="Gene3D" id="3.40.50.720">
    <property type="entry name" value="NAD(P)-binding Rossmann-like Domain"/>
    <property type="match status" value="1"/>
</dbReference>
<dbReference type="PANTHER" id="PTHR12126:SF11">
    <property type="entry name" value="NADH DEHYDROGENASE [UBIQUINONE] 1 ALPHA SUBCOMPLEX SUBUNIT 9, MITOCHONDRIAL"/>
    <property type="match status" value="1"/>
</dbReference>
<reference evidence="2" key="1">
    <citation type="submission" date="2018-06" db="EMBL/GenBank/DDBJ databases">
        <authorList>
            <person name="Zhirakovskaya E."/>
        </authorList>
    </citation>
    <scope>NUCLEOTIDE SEQUENCE</scope>
</reference>
<dbReference type="InterPro" id="IPR036291">
    <property type="entry name" value="NAD(P)-bd_dom_sf"/>
</dbReference>
<sequence length="318" mass="34686">MKALRICVLGGTGFVGSHLVFRLADLGHSVTVPTRRPARHREFRVHPGVQLVETNPCNVDAMTALLDGTDIVINLVGILNESGNSRFQTAHVELPGTVVKAMREAGVSRLLHMSALNANVNESHSRYLKTKGAGEDLVHQTPGIDTTSFRPSVIFGPGDSFFNRFASLLEMSPLAFPLACAKARFAPVYVGNVVDAFITALHNDSTVGKRLDLCGPGEYSLGDLVRYTAHLTGHNTWVIELPDSLSRLQAMMLGLLPGKPFSLDNYYSLQIDSLCRDNALPELGIALQSIESIVPTYLGEASMRARYFHFRASARRKG</sequence>
<name>A0A3B0YHW1_9ZZZZ</name>
<evidence type="ECO:0000313" key="2">
    <source>
        <dbReference type="EMBL" id="VAW80455.1"/>
    </source>
</evidence>
<evidence type="ECO:0000259" key="1">
    <source>
        <dbReference type="Pfam" id="PF01370"/>
    </source>
</evidence>
<dbReference type="AlphaFoldDB" id="A0A3B0YHW1"/>
<organism evidence="2">
    <name type="scientific">hydrothermal vent metagenome</name>
    <dbReference type="NCBI Taxonomy" id="652676"/>
    <lineage>
        <taxon>unclassified sequences</taxon>
        <taxon>metagenomes</taxon>
        <taxon>ecological metagenomes</taxon>
    </lineage>
</organism>
<accession>A0A3B0YHW1</accession>
<dbReference type="InterPro" id="IPR051207">
    <property type="entry name" value="ComplexI_NDUFA9_subunit"/>
</dbReference>
<protein>
    <submittedName>
        <fullName evidence="2">NAD-dependent epimerase/dehydratase</fullName>
    </submittedName>
</protein>
<dbReference type="CDD" id="cd05271">
    <property type="entry name" value="NDUFA9_like_SDR_a"/>
    <property type="match status" value="1"/>
</dbReference>
<dbReference type="EMBL" id="UOFM01000358">
    <property type="protein sequence ID" value="VAW80455.1"/>
    <property type="molecule type" value="Genomic_DNA"/>
</dbReference>
<dbReference type="GO" id="GO:0044877">
    <property type="term" value="F:protein-containing complex binding"/>
    <property type="evidence" value="ECO:0007669"/>
    <property type="project" value="TreeGrafter"/>
</dbReference>
<dbReference type="SUPFAM" id="SSF51735">
    <property type="entry name" value="NAD(P)-binding Rossmann-fold domains"/>
    <property type="match status" value="1"/>
</dbReference>